<evidence type="ECO:0000256" key="16">
    <source>
        <dbReference type="ARBA" id="ARBA00048260"/>
    </source>
</evidence>
<evidence type="ECO:0000256" key="3">
    <source>
        <dbReference type="ARBA" id="ARBA00004827"/>
    </source>
</evidence>
<comment type="caution">
    <text evidence="20">The sequence shown here is derived from an EMBL/GenBank/DDBJ whole genome shotgun (WGS) entry which is preliminary data.</text>
</comment>
<keyword evidence="9" id="KW-0436">Ligase</keyword>
<evidence type="ECO:0000256" key="8">
    <source>
        <dbReference type="ARBA" id="ARBA00022553"/>
    </source>
</evidence>
<dbReference type="NCBIfam" id="TIGR03443">
    <property type="entry name" value="alpha_am_amid"/>
    <property type="match status" value="1"/>
</dbReference>
<dbReference type="SMART" id="SM00823">
    <property type="entry name" value="PKS_PP"/>
    <property type="match status" value="1"/>
</dbReference>
<dbReference type="Gene3D" id="3.30.300.30">
    <property type="match status" value="1"/>
</dbReference>
<evidence type="ECO:0000256" key="14">
    <source>
        <dbReference type="ARBA" id="ARBA00031335"/>
    </source>
</evidence>
<comment type="catalytic activity">
    <reaction evidence="18">
        <text>(S)-2-amino-6-oxohexanoate + NADP(+) + H2O = L-2-aminoadipate + NADPH + 2 H(+)</text>
        <dbReference type="Rhea" id="RHEA:12304"/>
        <dbReference type="ChEBI" id="CHEBI:15377"/>
        <dbReference type="ChEBI" id="CHEBI:15378"/>
        <dbReference type="ChEBI" id="CHEBI:57783"/>
        <dbReference type="ChEBI" id="CHEBI:58321"/>
        <dbReference type="ChEBI" id="CHEBI:58349"/>
        <dbReference type="ChEBI" id="CHEBI:58672"/>
        <dbReference type="EC" id="1.2.1.31"/>
    </reaction>
</comment>
<dbReference type="Proteomes" id="UP000803844">
    <property type="component" value="Unassembled WGS sequence"/>
</dbReference>
<dbReference type="EMBL" id="MU032344">
    <property type="protein sequence ID" value="KAF3770510.1"/>
    <property type="molecule type" value="Genomic_DNA"/>
</dbReference>
<organism evidence="20 21">
    <name type="scientific">Cryphonectria parasitica (strain ATCC 38755 / EP155)</name>
    <dbReference type="NCBI Taxonomy" id="660469"/>
    <lineage>
        <taxon>Eukaryota</taxon>
        <taxon>Fungi</taxon>
        <taxon>Dikarya</taxon>
        <taxon>Ascomycota</taxon>
        <taxon>Pezizomycotina</taxon>
        <taxon>Sordariomycetes</taxon>
        <taxon>Sordariomycetidae</taxon>
        <taxon>Diaporthales</taxon>
        <taxon>Cryphonectriaceae</taxon>
        <taxon>Cryphonectria-Endothia species complex</taxon>
        <taxon>Cryphonectria</taxon>
    </lineage>
</organism>
<dbReference type="InterPro" id="IPR000873">
    <property type="entry name" value="AMP-dep_synth/lig_dom"/>
</dbReference>
<feature type="domain" description="Carrier" evidence="19">
    <location>
        <begin position="635"/>
        <end position="713"/>
    </location>
</feature>
<name>A0A9P5CV43_CRYP1</name>
<evidence type="ECO:0000256" key="13">
    <source>
        <dbReference type="ARBA" id="ARBA00023154"/>
    </source>
</evidence>
<protein>
    <recommendedName>
        <fullName evidence="15">Alpha-aminoadipate reductase</fullName>
        <ecNumber evidence="6">1.2.1.31</ecNumber>
        <ecNumber evidence="5">1.2.1.95</ecNumber>
    </recommendedName>
    <alternativeName>
        <fullName evidence="14">L-aminoadipate-semialdehyde dehydrogenase</fullName>
    </alternativeName>
</protein>
<dbReference type="PROSITE" id="PS50075">
    <property type="entry name" value="CARRIER"/>
    <property type="match status" value="1"/>
</dbReference>
<dbReference type="Gene3D" id="1.10.1200.10">
    <property type="entry name" value="ACP-like"/>
    <property type="match status" value="1"/>
</dbReference>
<dbReference type="GO" id="GO:0031177">
    <property type="term" value="F:phosphopantetheine binding"/>
    <property type="evidence" value="ECO:0007669"/>
    <property type="project" value="InterPro"/>
</dbReference>
<evidence type="ECO:0000256" key="18">
    <source>
        <dbReference type="ARBA" id="ARBA00049537"/>
    </source>
</evidence>
<keyword evidence="21" id="KW-1185">Reference proteome</keyword>
<evidence type="ECO:0000256" key="9">
    <source>
        <dbReference type="ARBA" id="ARBA00022598"/>
    </source>
</evidence>
<dbReference type="SUPFAM" id="SSF51735">
    <property type="entry name" value="NAD(P)-binding Rossmann-fold domains"/>
    <property type="match status" value="1"/>
</dbReference>
<dbReference type="NCBIfam" id="TIGR01746">
    <property type="entry name" value="Thioester-redct"/>
    <property type="match status" value="1"/>
</dbReference>
<dbReference type="GO" id="GO:0016874">
    <property type="term" value="F:ligase activity"/>
    <property type="evidence" value="ECO:0007669"/>
    <property type="project" value="UniProtKB-KW"/>
</dbReference>
<keyword evidence="11" id="KW-0521">NADP</keyword>
<evidence type="ECO:0000256" key="17">
    <source>
        <dbReference type="ARBA" id="ARBA00048414"/>
    </source>
</evidence>
<evidence type="ECO:0000256" key="7">
    <source>
        <dbReference type="ARBA" id="ARBA00022450"/>
    </source>
</evidence>
<evidence type="ECO:0000313" key="20">
    <source>
        <dbReference type="EMBL" id="KAF3770510.1"/>
    </source>
</evidence>
<keyword evidence="8" id="KW-0597">Phosphoprotein</keyword>
<evidence type="ECO:0000313" key="21">
    <source>
        <dbReference type="Proteomes" id="UP000803844"/>
    </source>
</evidence>
<comment type="catalytic activity">
    <reaction evidence="16">
        <text>(S)-2-amino-6-oxohexanoate + AMP + diphosphate + NADP(+) = L-2-aminoadipate + ATP + NADPH + H(+)</text>
        <dbReference type="Rhea" id="RHEA:46936"/>
        <dbReference type="ChEBI" id="CHEBI:15378"/>
        <dbReference type="ChEBI" id="CHEBI:30616"/>
        <dbReference type="ChEBI" id="CHEBI:33019"/>
        <dbReference type="ChEBI" id="CHEBI:57783"/>
        <dbReference type="ChEBI" id="CHEBI:58321"/>
        <dbReference type="ChEBI" id="CHEBI:58349"/>
        <dbReference type="ChEBI" id="CHEBI:58672"/>
        <dbReference type="ChEBI" id="CHEBI:456215"/>
        <dbReference type="EC" id="1.2.1.95"/>
    </reaction>
</comment>
<evidence type="ECO:0000256" key="11">
    <source>
        <dbReference type="ARBA" id="ARBA00022857"/>
    </source>
</evidence>
<dbReference type="GO" id="GO:0019878">
    <property type="term" value="P:lysine biosynthetic process via aminoadipic acid"/>
    <property type="evidence" value="ECO:0007669"/>
    <property type="project" value="UniProtKB-ARBA"/>
</dbReference>
<dbReference type="EC" id="1.2.1.95" evidence="5"/>
<dbReference type="InterPro" id="IPR010071">
    <property type="entry name" value="AA_adenyl_dom"/>
</dbReference>
<dbReference type="Pfam" id="PF07993">
    <property type="entry name" value="NAD_binding_4"/>
    <property type="match status" value="1"/>
</dbReference>
<dbReference type="InterPro" id="IPR009081">
    <property type="entry name" value="PP-bd_ACP"/>
</dbReference>
<dbReference type="InterPro" id="IPR010080">
    <property type="entry name" value="Thioester_reductase-like_dom"/>
</dbReference>
<evidence type="ECO:0000256" key="5">
    <source>
        <dbReference type="ARBA" id="ARBA00012913"/>
    </source>
</evidence>
<evidence type="ECO:0000256" key="2">
    <source>
        <dbReference type="ARBA" id="ARBA00003499"/>
    </source>
</evidence>
<dbReference type="RefSeq" id="XP_040781471.1">
    <property type="nucleotide sequence ID" value="XM_040925022.1"/>
</dbReference>
<dbReference type="InterPro" id="IPR036291">
    <property type="entry name" value="NAD(P)-bd_dom_sf"/>
</dbReference>
<keyword evidence="13" id="KW-0457">Lysine biosynthesis</keyword>
<dbReference type="InterPro" id="IPR036736">
    <property type="entry name" value="ACP-like_sf"/>
</dbReference>
<dbReference type="CDD" id="cd05235">
    <property type="entry name" value="SDR_e1"/>
    <property type="match status" value="1"/>
</dbReference>
<evidence type="ECO:0000259" key="19">
    <source>
        <dbReference type="PROSITE" id="PS50075"/>
    </source>
</evidence>
<dbReference type="SUPFAM" id="SSF47336">
    <property type="entry name" value="ACP-like"/>
    <property type="match status" value="1"/>
</dbReference>
<keyword evidence="7" id="KW-0596">Phosphopantetheine</keyword>
<comment type="cofactor">
    <cofactor evidence="1">
        <name>pantetheine 4'-phosphate</name>
        <dbReference type="ChEBI" id="CHEBI:47942"/>
    </cofactor>
</comment>
<dbReference type="InterPro" id="IPR020845">
    <property type="entry name" value="AMP-binding_CS"/>
</dbReference>
<evidence type="ECO:0000256" key="10">
    <source>
        <dbReference type="ARBA" id="ARBA00022605"/>
    </source>
</evidence>
<dbReference type="InterPro" id="IPR013120">
    <property type="entry name" value="FAR_NAD-bd"/>
</dbReference>
<dbReference type="FunFam" id="3.40.50.720:FF:000787">
    <property type="entry name" value="L-2-aminoadipate reductase"/>
    <property type="match status" value="1"/>
</dbReference>
<sequence length="1177" mass="130845">MSQLPDPTVDLDWSGFVGPIHERFRASVERSPDSTCVVETKTSTTPERRFTYRQIYEASNVLAHYLHDAGVTNGDVVMIWAHRSVDLVVCMMGTLASGATMTVLDPAYPPARQQTLTVLKVYLEVSQPRALIRIGRATDENGPLASLVQSYIDESLQLKAEVPDLRIRDDGYLAGGEVDGKDVFGGARGKAAAPPDVVVGPDSNPTLSFTSGSEGRPKGVLGRHFSLTKYYTWMSERFNLTSESRFTLLSGIAHDPVQRDVFTPLFLGAQLLVPSREDIQHEKLAEWMGEHKPTVSHLTPAMGQILVGGATAEFPSLQNVFFVGDVLTTRDCRVLRRLAVNANIINMYGTTETQRAVSYYEIPSAARDPDYLDKLKDTVPAGKGMQNVQLLVVSREDRGRMCQVGEVGEIYCRAAGLAEGYLGDEEKNKEKFLVNWFVDNQKWVELDAKNNKNEPWRKYYQGPRDRLYRTGDLGRYLESGDVECTGRADDQVKIRGFRIELNDIDSNLSQHSLIRDCKTLVRRDRNEEPTLVSYVVPEQKEWEKWLSTYKLEDVDDEGVEMGSVRVYLKKYRRMQTEVRDHLKSRLPVYAVPTIYIVLNKLPLNPNGKVDKPNLPFPDVAERTEEASEEDLQYWESLTEAERAVAEKWAELVRGLNPKTIRRDQSFFDLGGHSLLAQQLLLTTRKDLGVDVSINTLYEFPTLAGFAAQVEKGKSGTSEAAEDGVPAYARSLDELIATLPEKYQSADADSIGSSSGLTIFLTGATGFLGSYLIRDILERTQSGIRLIAHVRGAKDAAAALERIRRSLLGNGVWNDDWTSRLSCAVGDLSQPQLGIDDSTWNTLAEEVDVVIHNGASVHWVKRYHDMVAPNVLSTIEAMKLCNTGKPKLFSFVSSTAVLDTDHYIKLSEEQTRTGQGSILEEDDMQGSRVGLGTGYGQTKWVSEQLIREAGRRGLQGTIIRPGYILGDCETGVCNVDDFLIRMLKGCIQLSSRPRIINTVNAVPVNHVARVVVAGALNPLVNDHGVNVVQVTAHPRLRMSEYLSILEYYGYQTPEVSYDDWKAALETFVSSGPLEKDAEQNALMPLFHFCVNDLPANTRAPELDDRNAVAVLRRDADRFTGIDESAGYGVSREDVGRYLRYLAEIKYIAWPSGRGRQLPDIKVDAARARDAAGGRGGAL</sequence>
<dbReference type="Gene3D" id="3.40.50.12780">
    <property type="entry name" value="N-terminal domain of ligase-like"/>
    <property type="match status" value="1"/>
</dbReference>
<evidence type="ECO:0000256" key="12">
    <source>
        <dbReference type="ARBA" id="ARBA00023002"/>
    </source>
</evidence>
<keyword evidence="10" id="KW-0028">Amino-acid biosynthesis</keyword>
<proteinExistence type="inferred from homology"/>
<keyword evidence="12" id="KW-0560">Oxidoreductase</keyword>
<accession>A0A9P5CV43</accession>
<dbReference type="Pfam" id="PF00550">
    <property type="entry name" value="PP-binding"/>
    <property type="match status" value="1"/>
</dbReference>
<dbReference type="OrthoDB" id="329835at2759"/>
<evidence type="ECO:0000256" key="4">
    <source>
        <dbReference type="ARBA" id="ARBA00006432"/>
    </source>
</evidence>
<comment type="catalytic activity">
    <reaction evidence="17">
        <text>(S)-2-amino-6-oxohexanoate + NAD(+) + H2O = L-2-aminoadipate + NADH + 2 H(+)</text>
        <dbReference type="Rhea" id="RHEA:12308"/>
        <dbReference type="ChEBI" id="CHEBI:15377"/>
        <dbReference type="ChEBI" id="CHEBI:15378"/>
        <dbReference type="ChEBI" id="CHEBI:57540"/>
        <dbReference type="ChEBI" id="CHEBI:57945"/>
        <dbReference type="ChEBI" id="CHEBI:58321"/>
        <dbReference type="ChEBI" id="CHEBI:58672"/>
        <dbReference type="EC" id="1.2.1.31"/>
    </reaction>
</comment>
<dbReference type="InterPro" id="IPR045851">
    <property type="entry name" value="AMP-bd_C_sf"/>
</dbReference>
<dbReference type="Pfam" id="PF00501">
    <property type="entry name" value="AMP-binding"/>
    <property type="match status" value="1"/>
</dbReference>
<gene>
    <name evidence="20" type="ORF">M406DRAFT_66910</name>
</gene>
<dbReference type="InterPro" id="IPR020806">
    <property type="entry name" value="PKS_PP-bd"/>
</dbReference>
<comment type="similarity">
    <text evidence="4">Belongs to the ATP-dependent AMP-binding enzyme family.</text>
</comment>
<dbReference type="AlphaFoldDB" id="A0A9P5CV43"/>
<dbReference type="PANTHER" id="PTHR44845:SF1">
    <property type="entry name" value="L-2-AMINOADIPATE REDUCTASE"/>
    <property type="match status" value="1"/>
</dbReference>
<reference evidence="20" key="1">
    <citation type="journal article" date="2020" name="Phytopathology">
        <title>Genome sequence of the chestnut blight fungus Cryphonectria parasitica EP155: A fundamental resource for an archetypical invasive plant pathogen.</title>
        <authorList>
            <person name="Crouch J.A."/>
            <person name="Dawe A."/>
            <person name="Aerts A."/>
            <person name="Barry K."/>
            <person name="Churchill A.C.L."/>
            <person name="Grimwood J."/>
            <person name="Hillman B."/>
            <person name="Milgroom M.G."/>
            <person name="Pangilinan J."/>
            <person name="Smith M."/>
            <person name="Salamov A."/>
            <person name="Schmutz J."/>
            <person name="Yadav J."/>
            <person name="Grigoriev I.V."/>
            <person name="Nuss D."/>
        </authorList>
    </citation>
    <scope>NUCLEOTIDE SEQUENCE</scope>
    <source>
        <strain evidence="20">EP155</strain>
    </source>
</reference>
<evidence type="ECO:0000256" key="15">
    <source>
        <dbReference type="ARBA" id="ARBA00032195"/>
    </source>
</evidence>
<dbReference type="PIRSF" id="PIRSF001617">
    <property type="entry name" value="Alpha-AR"/>
    <property type="match status" value="1"/>
</dbReference>
<evidence type="ECO:0000256" key="6">
    <source>
        <dbReference type="ARBA" id="ARBA00013073"/>
    </source>
</evidence>
<comment type="pathway">
    <text evidence="3">Amino-acid biosynthesis; L-lysine biosynthesis via AAA pathway; L-lysine from L-alpha-aminoadipate (fungal route): step 1/3.</text>
</comment>
<evidence type="ECO:0000256" key="1">
    <source>
        <dbReference type="ARBA" id="ARBA00001957"/>
    </source>
</evidence>
<dbReference type="InterPro" id="IPR042099">
    <property type="entry name" value="ANL_N_sf"/>
</dbReference>
<dbReference type="PANTHER" id="PTHR44845">
    <property type="entry name" value="CARRIER DOMAIN-CONTAINING PROTEIN"/>
    <property type="match status" value="1"/>
</dbReference>
<dbReference type="NCBIfam" id="TIGR01733">
    <property type="entry name" value="AA-adenyl-dom"/>
    <property type="match status" value="1"/>
</dbReference>
<dbReference type="GeneID" id="63842151"/>
<dbReference type="Gene3D" id="3.40.50.720">
    <property type="entry name" value="NAD(P)-binding Rossmann-like Domain"/>
    <property type="match status" value="1"/>
</dbReference>
<dbReference type="SUPFAM" id="SSF56801">
    <property type="entry name" value="Acetyl-CoA synthetase-like"/>
    <property type="match status" value="1"/>
</dbReference>
<dbReference type="GO" id="GO:0004043">
    <property type="term" value="F:L-aminoadipate-semialdehyde dehydrogenase [NAD(P)+] activity"/>
    <property type="evidence" value="ECO:0007669"/>
    <property type="project" value="UniProtKB-EC"/>
</dbReference>
<dbReference type="InterPro" id="IPR014397">
    <property type="entry name" value="Lys2"/>
</dbReference>
<comment type="function">
    <text evidence="2">Catalyzes the activation of alpha-aminoadipate by ATP-dependent adenylation and the reduction of activated alpha-aminoadipate by NADPH. The activated alpha-aminoadipate is bound to the phosphopantheinyl group of the enzyme itself before it is reduced to (S)-2-amino-6-oxohexanoate.</text>
</comment>
<dbReference type="PROSITE" id="PS00455">
    <property type="entry name" value="AMP_BINDING"/>
    <property type="match status" value="1"/>
</dbReference>
<dbReference type="EC" id="1.2.1.31" evidence="6"/>